<dbReference type="InterPro" id="IPR029063">
    <property type="entry name" value="SAM-dependent_MTases_sf"/>
</dbReference>
<evidence type="ECO:0000313" key="1">
    <source>
        <dbReference type="EMBL" id="GLJ94677.1"/>
    </source>
</evidence>
<reference evidence="1" key="1">
    <citation type="journal article" date="2014" name="Int. J. Syst. Evol. Microbiol.">
        <title>Complete genome sequence of Corynebacterium casei LMG S-19264T (=DSM 44701T), isolated from a smear-ripened cheese.</title>
        <authorList>
            <consortium name="US DOE Joint Genome Institute (JGI-PGF)"/>
            <person name="Walter F."/>
            <person name="Albersmeier A."/>
            <person name="Kalinowski J."/>
            <person name="Ruckert C."/>
        </authorList>
    </citation>
    <scope>NUCLEOTIDE SEQUENCE</scope>
    <source>
        <strain evidence="1">VKM Ac-1940</strain>
    </source>
</reference>
<keyword evidence="2" id="KW-1185">Reference proteome</keyword>
<organism evidence="1 2">
    <name type="scientific">Microbacterium dextranolyticum</name>
    <dbReference type="NCBI Taxonomy" id="36806"/>
    <lineage>
        <taxon>Bacteria</taxon>
        <taxon>Bacillati</taxon>
        <taxon>Actinomycetota</taxon>
        <taxon>Actinomycetes</taxon>
        <taxon>Micrococcales</taxon>
        <taxon>Microbacteriaceae</taxon>
        <taxon>Microbacterium</taxon>
    </lineage>
</organism>
<dbReference type="SUPFAM" id="SSF53335">
    <property type="entry name" value="S-adenosyl-L-methionine-dependent methyltransferases"/>
    <property type="match status" value="1"/>
</dbReference>
<dbReference type="Gene3D" id="3.40.50.150">
    <property type="entry name" value="Vaccinia Virus protein VP39"/>
    <property type="match status" value="1"/>
</dbReference>
<dbReference type="CDD" id="cd02440">
    <property type="entry name" value="AdoMet_MTases"/>
    <property type="match status" value="1"/>
</dbReference>
<protein>
    <recommendedName>
        <fullName evidence="3">Class I SAM-dependent methyltransferase</fullName>
    </recommendedName>
</protein>
<accession>A0A9W6HKS9</accession>
<dbReference type="AlphaFoldDB" id="A0A9W6HKS9"/>
<dbReference type="Proteomes" id="UP001142291">
    <property type="component" value="Unassembled WGS sequence"/>
</dbReference>
<dbReference type="RefSeq" id="WP_239531743.1">
    <property type="nucleotide sequence ID" value="NZ_BAAAUR010000010.1"/>
</dbReference>
<proteinExistence type="predicted"/>
<dbReference type="EMBL" id="BSER01000003">
    <property type="protein sequence ID" value="GLJ94677.1"/>
    <property type="molecule type" value="Genomic_DNA"/>
</dbReference>
<evidence type="ECO:0008006" key="3">
    <source>
        <dbReference type="Google" id="ProtNLM"/>
    </source>
</evidence>
<reference evidence="1" key="2">
    <citation type="submission" date="2023-01" db="EMBL/GenBank/DDBJ databases">
        <authorList>
            <person name="Sun Q."/>
            <person name="Evtushenko L."/>
        </authorList>
    </citation>
    <scope>NUCLEOTIDE SEQUENCE</scope>
    <source>
        <strain evidence="1">VKM Ac-1940</strain>
    </source>
</reference>
<gene>
    <name evidence="1" type="ORF">GCM10017591_07380</name>
</gene>
<evidence type="ECO:0000313" key="2">
    <source>
        <dbReference type="Proteomes" id="UP001142291"/>
    </source>
</evidence>
<comment type="caution">
    <text evidence="1">The sequence shown here is derived from an EMBL/GenBank/DDBJ whole genome shotgun (WGS) entry which is preliminary data.</text>
</comment>
<name>A0A9W6HKS9_9MICO</name>
<sequence>MPPEKPAVHGGSRGGSPRVLRGAVGQITRGTTNTNRLRRVDRWLARHPVLRRASDPLVVDLGYGASGVTAFELEARLRAVRPDVEVLGLEIDPARVAHAQEQLAEVRSGRTPFAPDARVGFARGGFEVPLPSAERRAAVIRAFNVLRQYNEADVPAAWSRMCGRLQPGGILVEGTCDELGRVCTWIEVGADARPRTLTVSLRLADLQSPAIAAERLPKALIHRNVAGEGVHAFLSALDAEWVRAAAAAPFGATHRWRTAVQALDEAGWPVRGRSRWRLGEVTVPWSLVAPRADD</sequence>